<organism evidence="2 3">
    <name type="scientific">Vitrella brassicaformis (strain CCMP3155)</name>
    <dbReference type="NCBI Taxonomy" id="1169540"/>
    <lineage>
        <taxon>Eukaryota</taxon>
        <taxon>Sar</taxon>
        <taxon>Alveolata</taxon>
        <taxon>Colpodellida</taxon>
        <taxon>Vitrellaceae</taxon>
        <taxon>Vitrella</taxon>
    </lineage>
</organism>
<proteinExistence type="predicted"/>
<evidence type="ECO:0000313" key="2">
    <source>
        <dbReference type="EMBL" id="CEM20845.1"/>
    </source>
</evidence>
<evidence type="ECO:0000256" key="1">
    <source>
        <dbReference type="SAM" id="MobiDB-lite"/>
    </source>
</evidence>
<dbReference type="Proteomes" id="UP000041254">
    <property type="component" value="Unassembled WGS sequence"/>
</dbReference>
<sequence>MASPETPISAEVGSEAVPSTKRRQHSVGYRVAKIVVEFRGPPSNDMDIDDIVSEEPREATGVSRVTSAASKKNSKSSKAIVAQHTTRDTTMHHQRLGNREVRAELTAQSVGVHRRQSIYGPPGDRRPEHLTIPHTAGEPFAALSQHGCGYGYGSTSLATREPLKLPDPLFGPPA</sequence>
<reference evidence="2 3" key="1">
    <citation type="submission" date="2014-11" db="EMBL/GenBank/DDBJ databases">
        <authorList>
            <person name="Zhu J."/>
            <person name="Qi W."/>
            <person name="Song R."/>
        </authorList>
    </citation>
    <scope>NUCLEOTIDE SEQUENCE [LARGE SCALE GENOMIC DNA]</scope>
</reference>
<dbReference type="EMBL" id="CDMY01000531">
    <property type="protein sequence ID" value="CEM20845.1"/>
    <property type="molecule type" value="Genomic_DNA"/>
</dbReference>
<feature type="compositionally biased region" description="Low complexity" evidence="1">
    <location>
        <begin position="67"/>
        <end position="79"/>
    </location>
</feature>
<feature type="region of interest" description="Disordered" evidence="1">
    <location>
        <begin position="1"/>
        <end position="26"/>
    </location>
</feature>
<keyword evidence="3" id="KW-1185">Reference proteome</keyword>
<gene>
    <name evidence="2" type="ORF">Vbra_16512</name>
</gene>
<dbReference type="VEuPathDB" id="CryptoDB:Vbra_16512"/>
<feature type="compositionally biased region" description="Basic and acidic residues" evidence="1">
    <location>
        <begin position="85"/>
        <end position="103"/>
    </location>
</feature>
<evidence type="ECO:0000313" key="3">
    <source>
        <dbReference type="Proteomes" id="UP000041254"/>
    </source>
</evidence>
<protein>
    <submittedName>
        <fullName evidence="2">Uncharacterized protein</fullName>
    </submittedName>
</protein>
<dbReference type="InParanoid" id="A0A0G4FYZ8"/>
<accession>A0A0G4FYZ8</accession>
<feature type="region of interest" description="Disordered" evidence="1">
    <location>
        <begin position="39"/>
        <end position="132"/>
    </location>
</feature>
<dbReference type="AlphaFoldDB" id="A0A0G4FYZ8"/>
<name>A0A0G4FYZ8_VITBC</name>